<feature type="transmembrane region" description="Helical" evidence="1">
    <location>
        <begin position="57"/>
        <end position="79"/>
    </location>
</feature>
<comment type="caution">
    <text evidence="3">The sequence shown here is derived from an EMBL/GenBank/DDBJ whole genome shotgun (WGS) entry which is preliminary data.</text>
</comment>
<name>A0ABP4U8J1_9ACTN</name>
<keyword evidence="2" id="KW-0732">Signal</keyword>
<dbReference type="Proteomes" id="UP001500280">
    <property type="component" value="Unassembled WGS sequence"/>
</dbReference>
<sequence length="98" mass="10290">MSYLSRRLAGVAAVLVVVLSGFFLTAGLAAAAVAPTPTPTATPNNPKDADADDYNRASWVVIGAVAVVVIIGAGTFWMVRSRRVDLVEANHPDDDHQT</sequence>
<keyword evidence="1" id="KW-0472">Membrane</keyword>
<feature type="chain" id="PRO_5046690416" description="LPXTG cell wall anchor domain-containing protein" evidence="2">
    <location>
        <begin position="32"/>
        <end position="98"/>
    </location>
</feature>
<evidence type="ECO:0008006" key="5">
    <source>
        <dbReference type="Google" id="ProtNLM"/>
    </source>
</evidence>
<keyword evidence="1" id="KW-1133">Transmembrane helix</keyword>
<evidence type="ECO:0000313" key="3">
    <source>
        <dbReference type="EMBL" id="GAA1699187.1"/>
    </source>
</evidence>
<dbReference type="EMBL" id="BAAANF010000017">
    <property type="protein sequence ID" value="GAA1699187.1"/>
    <property type="molecule type" value="Genomic_DNA"/>
</dbReference>
<protein>
    <recommendedName>
        <fullName evidence="5">LPXTG cell wall anchor domain-containing protein</fullName>
    </recommendedName>
</protein>
<dbReference type="RefSeq" id="WP_344157238.1">
    <property type="nucleotide sequence ID" value="NZ_BAAANF010000017.1"/>
</dbReference>
<evidence type="ECO:0000313" key="4">
    <source>
        <dbReference type="Proteomes" id="UP001500280"/>
    </source>
</evidence>
<evidence type="ECO:0000256" key="1">
    <source>
        <dbReference type="SAM" id="Phobius"/>
    </source>
</evidence>
<organism evidence="3 4">
    <name type="scientific">Kribbella yunnanensis</name>
    <dbReference type="NCBI Taxonomy" id="190194"/>
    <lineage>
        <taxon>Bacteria</taxon>
        <taxon>Bacillati</taxon>
        <taxon>Actinomycetota</taxon>
        <taxon>Actinomycetes</taxon>
        <taxon>Propionibacteriales</taxon>
        <taxon>Kribbellaceae</taxon>
        <taxon>Kribbella</taxon>
    </lineage>
</organism>
<gene>
    <name evidence="3" type="ORF">GCM10009745_52150</name>
</gene>
<reference evidence="4" key="1">
    <citation type="journal article" date="2019" name="Int. J. Syst. Evol. Microbiol.">
        <title>The Global Catalogue of Microorganisms (GCM) 10K type strain sequencing project: providing services to taxonomists for standard genome sequencing and annotation.</title>
        <authorList>
            <consortium name="The Broad Institute Genomics Platform"/>
            <consortium name="The Broad Institute Genome Sequencing Center for Infectious Disease"/>
            <person name="Wu L."/>
            <person name="Ma J."/>
        </authorList>
    </citation>
    <scope>NUCLEOTIDE SEQUENCE [LARGE SCALE GENOMIC DNA]</scope>
    <source>
        <strain evidence="4">JCM 14307</strain>
    </source>
</reference>
<accession>A0ABP4U8J1</accession>
<keyword evidence="1" id="KW-0812">Transmembrane</keyword>
<feature type="signal peptide" evidence="2">
    <location>
        <begin position="1"/>
        <end position="31"/>
    </location>
</feature>
<evidence type="ECO:0000256" key="2">
    <source>
        <dbReference type="SAM" id="SignalP"/>
    </source>
</evidence>
<keyword evidence="4" id="KW-1185">Reference proteome</keyword>
<proteinExistence type="predicted"/>